<evidence type="ECO:0000313" key="2">
    <source>
        <dbReference type="EMBL" id="VVB06565.1"/>
    </source>
</evidence>
<gene>
    <name evidence="2" type="ORF">ANE_LOCUS17009</name>
</gene>
<feature type="region of interest" description="Disordered" evidence="1">
    <location>
        <begin position="60"/>
        <end position="84"/>
    </location>
</feature>
<dbReference type="Proteomes" id="UP000489600">
    <property type="component" value="Unassembled WGS sequence"/>
</dbReference>
<organism evidence="2 3">
    <name type="scientific">Arabis nemorensis</name>
    <dbReference type="NCBI Taxonomy" id="586526"/>
    <lineage>
        <taxon>Eukaryota</taxon>
        <taxon>Viridiplantae</taxon>
        <taxon>Streptophyta</taxon>
        <taxon>Embryophyta</taxon>
        <taxon>Tracheophyta</taxon>
        <taxon>Spermatophyta</taxon>
        <taxon>Magnoliopsida</taxon>
        <taxon>eudicotyledons</taxon>
        <taxon>Gunneridae</taxon>
        <taxon>Pentapetalae</taxon>
        <taxon>rosids</taxon>
        <taxon>malvids</taxon>
        <taxon>Brassicales</taxon>
        <taxon>Brassicaceae</taxon>
        <taxon>Arabideae</taxon>
        <taxon>Arabis</taxon>
    </lineage>
</organism>
<protein>
    <submittedName>
        <fullName evidence="2">Uncharacterized protein</fullName>
    </submittedName>
</protein>
<reference evidence="2" key="1">
    <citation type="submission" date="2019-07" db="EMBL/GenBank/DDBJ databases">
        <authorList>
            <person name="Dittberner H."/>
        </authorList>
    </citation>
    <scope>NUCLEOTIDE SEQUENCE [LARGE SCALE GENOMIC DNA]</scope>
</reference>
<dbReference type="OrthoDB" id="1845550at2759"/>
<name>A0A565BYU0_9BRAS</name>
<evidence type="ECO:0000256" key="1">
    <source>
        <dbReference type="SAM" id="MobiDB-lite"/>
    </source>
</evidence>
<sequence>MVCFGPVFKTDESLKPKVKSTIRRRFRFLNPICFSLNCKFIDRDDKVTVLEAEKQAFENSPEAQAMREALNPWRNKDAETSKSP</sequence>
<keyword evidence="3" id="KW-1185">Reference proteome</keyword>
<accession>A0A565BYU0</accession>
<feature type="compositionally biased region" description="Basic and acidic residues" evidence="1">
    <location>
        <begin position="74"/>
        <end position="84"/>
    </location>
</feature>
<comment type="caution">
    <text evidence="2">The sequence shown here is derived from an EMBL/GenBank/DDBJ whole genome shotgun (WGS) entry which is preliminary data.</text>
</comment>
<dbReference type="AlphaFoldDB" id="A0A565BYU0"/>
<dbReference type="EMBL" id="CABITT030000005">
    <property type="protein sequence ID" value="VVB06565.1"/>
    <property type="molecule type" value="Genomic_DNA"/>
</dbReference>
<evidence type="ECO:0000313" key="3">
    <source>
        <dbReference type="Proteomes" id="UP000489600"/>
    </source>
</evidence>
<dbReference type="PANTHER" id="PTHR36377">
    <property type="entry name" value="DNA MISMATCH REPAIR PROTEIN"/>
    <property type="match status" value="1"/>
</dbReference>
<dbReference type="PANTHER" id="PTHR36377:SF1">
    <property type="entry name" value="DNA MISMATCH REPAIR PROTEIN"/>
    <property type="match status" value="1"/>
</dbReference>
<proteinExistence type="predicted"/>